<dbReference type="SMART" id="SM00471">
    <property type="entry name" value="HDc"/>
    <property type="match status" value="1"/>
</dbReference>
<evidence type="ECO:0000256" key="4">
    <source>
        <dbReference type="ARBA" id="ARBA00011738"/>
    </source>
</evidence>
<dbReference type="PROSITE" id="PS51831">
    <property type="entry name" value="HD"/>
    <property type="match status" value="1"/>
</dbReference>
<dbReference type="GO" id="GO:0046872">
    <property type="term" value="F:metal ion binding"/>
    <property type="evidence" value="ECO:0007669"/>
    <property type="project" value="UniProtKB-KW"/>
</dbReference>
<dbReference type="PANTHER" id="PTHR11845:SF13">
    <property type="entry name" value="5'-DEOXYNUCLEOTIDASE HDDC2"/>
    <property type="match status" value="1"/>
</dbReference>
<keyword evidence="10" id="KW-1185">Reference proteome</keyword>
<reference evidence="9" key="1">
    <citation type="submission" date="2020-11" db="EMBL/GenBank/DDBJ databases">
        <title>Sequencing the genomes of 1000 actinobacteria strains.</title>
        <authorList>
            <person name="Klenk H.-P."/>
        </authorList>
    </citation>
    <scope>NUCLEOTIDE SEQUENCE</scope>
    <source>
        <strain evidence="9">DSM 43175</strain>
    </source>
</reference>
<gene>
    <name evidence="9" type="ORF">IW256_003946</name>
</gene>
<proteinExistence type="predicted"/>
<accession>A0A931DJQ0</accession>
<comment type="cofactor">
    <cofactor evidence="2">
        <name>Mn(2+)</name>
        <dbReference type="ChEBI" id="CHEBI:29035"/>
    </cofactor>
</comment>
<comment type="caution">
    <text evidence="9">The sequence shown here is derived from an EMBL/GenBank/DDBJ whole genome shotgun (WGS) entry which is preliminary data.</text>
</comment>
<comment type="subunit">
    <text evidence="4">Homodimer.</text>
</comment>
<keyword evidence="6" id="KW-0479">Metal-binding</keyword>
<dbReference type="RefSeq" id="WP_307828967.1">
    <property type="nucleotide sequence ID" value="NZ_BAABES010000010.1"/>
</dbReference>
<evidence type="ECO:0000256" key="2">
    <source>
        <dbReference type="ARBA" id="ARBA00001936"/>
    </source>
</evidence>
<organism evidence="9 10">
    <name type="scientific">Actinomadura viridis</name>
    <dbReference type="NCBI Taxonomy" id="58110"/>
    <lineage>
        <taxon>Bacteria</taxon>
        <taxon>Bacillati</taxon>
        <taxon>Actinomycetota</taxon>
        <taxon>Actinomycetes</taxon>
        <taxon>Streptosporangiales</taxon>
        <taxon>Thermomonosporaceae</taxon>
        <taxon>Actinomadura</taxon>
    </lineage>
</organism>
<evidence type="ECO:0000256" key="5">
    <source>
        <dbReference type="ARBA" id="ARBA00012964"/>
    </source>
</evidence>
<dbReference type="InterPro" id="IPR006674">
    <property type="entry name" value="HD_domain"/>
</dbReference>
<comment type="cofactor">
    <cofactor evidence="3">
        <name>Co(2+)</name>
        <dbReference type="ChEBI" id="CHEBI:48828"/>
    </cofactor>
</comment>
<protein>
    <recommendedName>
        <fullName evidence="5">5'-deoxynucleotidase</fullName>
        <ecNumber evidence="5">3.1.3.89</ecNumber>
    </recommendedName>
</protein>
<dbReference type="AlphaFoldDB" id="A0A931DJQ0"/>
<dbReference type="SUPFAM" id="SSF109604">
    <property type="entry name" value="HD-domain/PDEase-like"/>
    <property type="match status" value="1"/>
</dbReference>
<comment type="catalytic activity">
    <reaction evidence="1">
        <text>a 2'-deoxyribonucleoside 5'-phosphate + H2O = a 2'-deoxyribonucleoside + phosphate</text>
        <dbReference type="Rhea" id="RHEA:36167"/>
        <dbReference type="ChEBI" id="CHEBI:15377"/>
        <dbReference type="ChEBI" id="CHEBI:18274"/>
        <dbReference type="ChEBI" id="CHEBI:43474"/>
        <dbReference type="ChEBI" id="CHEBI:65317"/>
        <dbReference type="EC" id="3.1.3.89"/>
    </reaction>
</comment>
<dbReference type="Proteomes" id="UP000614047">
    <property type="component" value="Unassembled WGS sequence"/>
</dbReference>
<evidence type="ECO:0000256" key="6">
    <source>
        <dbReference type="ARBA" id="ARBA00022723"/>
    </source>
</evidence>
<evidence type="ECO:0000256" key="3">
    <source>
        <dbReference type="ARBA" id="ARBA00001941"/>
    </source>
</evidence>
<evidence type="ECO:0000313" key="10">
    <source>
        <dbReference type="Proteomes" id="UP000614047"/>
    </source>
</evidence>
<dbReference type="Pfam" id="PF13023">
    <property type="entry name" value="HD_3"/>
    <property type="match status" value="1"/>
</dbReference>
<dbReference type="EC" id="3.1.3.89" evidence="5"/>
<evidence type="ECO:0000259" key="8">
    <source>
        <dbReference type="PROSITE" id="PS51831"/>
    </source>
</evidence>
<evidence type="ECO:0000256" key="1">
    <source>
        <dbReference type="ARBA" id="ARBA00001638"/>
    </source>
</evidence>
<dbReference type="GO" id="GO:0005737">
    <property type="term" value="C:cytoplasm"/>
    <property type="evidence" value="ECO:0007669"/>
    <property type="project" value="TreeGrafter"/>
</dbReference>
<dbReference type="Gene3D" id="1.10.3210.10">
    <property type="entry name" value="Hypothetical protein af1432"/>
    <property type="match status" value="1"/>
</dbReference>
<feature type="domain" description="HD" evidence="8">
    <location>
        <begin position="48"/>
        <end position="153"/>
    </location>
</feature>
<keyword evidence="7 9" id="KW-0378">Hydrolase</keyword>
<sequence>MTQTGAEKDGASIEGAQAIVAFAYEAGFLKRLPRAGWQLAGVASPESVAEHSFRVGVLAYVIAVQEGGNPDRAATLGLFHDLPETRTSDIASVGKRYVTSADPLAVAEDQVAGLPGVLAQHIVALVQEHESAKTPAATLEAKCSRDADKLECLLQAREYEAAGNTQVEPWITTMVDSVSTETGRRLAALAQQLPPRVWWDRFAQSYGLTELRT</sequence>
<evidence type="ECO:0000256" key="7">
    <source>
        <dbReference type="ARBA" id="ARBA00022801"/>
    </source>
</evidence>
<dbReference type="PANTHER" id="PTHR11845">
    <property type="entry name" value="5'-DEOXYNUCLEOTIDASE HDDC2"/>
    <property type="match status" value="1"/>
</dbReference>
<dbReference type="EMBL" id="JADOUA010000001">
    <property type="protein sequence ID" value="MBG6089833.1"/>
    <property type="molecule type" value="Genomic_DNA"/>
</dbReference>
<dbReference type="GO" id="GO:0002953">
    <property type="term" value="F:5'-deoxynucleotidase activity"/>
    <property type="evidence" value="ECO:0007669"/>
    <property type="project" value="UniProtKB-EC"/>
</dbReference>
<evidence type="ECO:0000313" key="9">
    <source>
        <dbReference type="EMBL" id="MBG6089833.1"/>
    </source>
</evidence>
<dbReference type="InterPro" id="IPR039356">
    <property type="entry name" value="YfbR/HDDC2"/>
</dbReference>
<dbReference type="InterPro" id="IPR003607">
    <property type="entry name" value="HD/PDEase_dom"/>
</dbReference>
<name>A0A931DJQ0_9ACTN</name>